<dbReference type="RefSeq" id="WP_030430873.1">
    <property type="nucleotide sequence ID" value="NZ_JOEF01000016.1"/>
</dbReference>
<proteinExistence type="predicted"/>
<accession>A0A1G9X1A6</accession>
<dbReference type="eggNOG" id="COG1520">
    <property type="taxonomic scope" value="Bacteria"/>
</dbReference>
<evidence type="ECO:0000313" key="4">
    <source>
        <dbReference type="EMBL" id="SDM90193.1"/>
    </source>
</evidence>
<feature type="domain" description="Pyrrolo-quinoline quinone repeat" evidence="3">
    <location>
        <begin position="136"/>
        <end position="274"/>
    </location>
</feature>
<dbReference type="Pfam" id="PF13360">
    <property type="entry name" value="PQQ_2"/>
    <property type="match status" value="1"/>
</dbReference>
<dbReference type="OrthoDB" id="3394166at2"/>
<dbReference type="PROSITE" id="PS51257">
    <property type="entry name" value="PROKAR_LIPOPROTEIN"/>
    <property type="match status" value="1"/>
</dbReference>
<dbReference type="InterPro" id="IPR002372">
    <property type="entry name" value="PQQ_rpt_dom"/>
</dbReference>
<keyword evidence="2" id="KW-0732">Signal</keyword>
<feature type="chain" id="PRO_5009245991" evidence="2">
    <location>
        <begin position="22"/>
        <end position="402"/>
    </location>
</feature>
<dbReference type="Proteomes" id="UP000183376">
    <property type="component" value="Chromosome I"/>
</dbReference>
<gene>
    <name evidence="4" type="ORF">SAMN04489726_3917</name>
</gene>
<feature type="signal peptide" evidence="2">
    <location>
        <begin position="1"/>
        <end position="21"/>
    </location>
</feature>
<dbReference type="STRING" id="211114.SAMN04489726_3917"/>
<evidence type="ECO:0000313" key="5">
    <source>
        <dbReference type="Proteomes" id="UP000183376"/>
    </source>
</evidence>
<dbReference type="InterPro" id="IPR011047">
    <property type="entry name" value="Quinoprotein_ADH-like_sf"/>
</dbReference>
<evidence type="ECO:0000256" key="1">
    <source>
        <dbReference type="SAM" id="MobiDB-lite"/>
    </source>
</evidence>
<dbReference type="EMBL" id="LT629701">
    <property type="protein sequence ID" value="SDM90193.1"/>
    <property type="molecule type" value="Genomic_DNA"/>
</dbReference>
<dbReference type="Gene3D" id="2.130.10.10">
    <property type="entry name" value="YVTN repeat-like/Quinoprotein amine dehydrogenase"/>
    <property type="match status" value="1"/>
</dbReference>
<organism evidence="4 5">
    <name type="scientific">Allokutzneria albata</name>
    <name type="common">Kibdelosporangium albatum</name>
    <dbReference type="NCBI Taxonomy" id="211114"/>
    <lineage>
        <taxon>Bacteria</taxon>
        <taxon>Bacillati</taxon>
        <taxon>Actinomycetota</taxon>
        <taxon>Actinomycetes</taxon>
        <taxon>Pseudonocardiales</taxon>
        <taxon>Pseudonocardiaceae</taxon>
        <taxon>Allokutzneria</taxon>
    </lineage>
</organism>
<dbReference type="SUPFAM" id="SSF50998">
    <property type="entry name" value="Quinoprotein alcohol dehydrogenase-like"/>
    <property type="match status" value="1"/>
</dbReference>
<sequence>MRVRAVAVLAASLLLTSCSSAEEPPPPPGQQPAPTTTSSAPLFDPPRGFTGESKLVGRSPYAIAGDAVVSRDPEREQPTMTVIGLDGTPRVEYPVDIPKKSKASGPYSAADGSLVLMAVAQTVEGTGTNPDRTRYTVTAHNPGTGAKVWERPVDASAEVPLPDSNPRIVGANRDIVVVTANLLKEAATIALSTVDGTVKWSKPGIFATGLANDVVVGYRYVNSLSSEPVGLSATDGAQRWSGPRFDGTLESNFSRPRLVGDGLASFAGTPAGELTKNVTHLLDTTTGKPRLSLDSLWTCLSDDQSLIVCGKTYFNYQLAGFDATSMAKLWELPDAAATRTIPKLVAARKGVAYVTAKGPMTLNARSGKDLDPELDVDALDAVAPGYALGVVSGKVYARRAAR</sequence>
<dbReference type="InterPro" id="IPR015943">
    <property type="entry name" value="WD40/YVTN_repeat-like_dom_sf"/>
</dbReference>
<name>A0A1G9X1A6_ALLAB</name>
<reference evidence="4 5" key="1">
    <citation type="submission" date="2016-10" db="EMBL/GenBank/DDBJ databases">
        <authorList>
            <person name="de Groot N.N."/>
        </authorList>
    </citation>
    <scope>NUCLEOTIDE SEQUENCE [LARGE SCALE GENOMIC DNA]</scope>
    <source>
        <strain evidence="4 5">DSM 44149</strain>
    </source>
</reference>
<evidence type="ECO:0000259" key="3">
    <source>
        <dbReference type="Pfam" id="PF13360"/>
    </source>
</evidence>
<keyword evidence="5" id="KW-1185">Reference proteome</keyword>
<dbReference type="AlphaFoldDB" id="A0A1G9X1A6"/>
<feature type="region of interest" description="Disordered" evidence="1">
    <location>
        <begin position="19"/>
        <end position="54"/>
    </location>
</feature>
<evidence type="ECO:0000256" key="2">
    <source>
        <dbReference type="SAM" id="SignalP"/>
    </source>
</evidence>
<protein>
    <submittedName>
        <fullName evidence="4">PQQ-like domain-containing protein</fullName>
    </submittedName>
</protein>